<dbReference type="InterPro" id="IPR017972">
    <property type="entry name" value="Cyt_P450_CS"/>
</dbReference>
<dbReference type="InterPro" id="IPR050121">
    <property type="entry name" value="Cytochrome_P450_monoxygenase"/>
</dbReference>
<evidence type="ECO:0000256" key="1">
    <source>
        <dbReference type="ARBA" id="ARBA00001971"/>
    </source>
</evidence>
<evidence type="ECO:0000256" key="2">
    <source>
        <dbReference type="ARBA" id="ARBA00010617"/>
    </source>
</evidence>
<protein>
    <recommendedName>
        <fullName evidence="7">Cytochrome P450</fullName>
    </recommendedName>
</protein>
<keyword evidence="4" id="KW-0503">Monooxygenase</keyword>
<dbReference type="AlphaFoldDB" id="A0A250XGN8"/>
<dbReference type="InterPro" id="IPR001128">
    <property type="entry name" value="Cyt_P450"/>
</dbReference>
<dbReference type="PRINTS" id="PR00385">
    <property type="entry name" value="P450"/>
</dbReference>
<sequence length="458" mass="50874">MHNTLLVWTNELGSLYTFKLVEKLVLVVSDPAVFMKLAGNGPEALPKAAFAVQGAKELGPGPDGIFMLLDFHSEEYKTVRKTLAPAFSLENVRNISPVACEHAQHLASKWAGGLEVDKEGDCGATVSVAGNIDVMEDLKKSALSVFLNGVLCMEMGEAEKETFLKNLQEGMAEVTLRVTNPLRQLIYNAMPFLPWSKRLAENFAAVNDLWILIFKRMREQAPYSETDFSLLACFWRLEHVHGFDDGRIRASLAAFVVAGFETNAGTVAWALYDIASHNEVQKTLQTELRTAGLLHEEGSPNRGRPITWEDLWGLPYFTAVLKESMRLHAIVATTSTIREADRDVELGGYYVPKGTVVWAPLTCLHCSAHNWEDPLAFKPERWLVPKGAKGDSEKAFHPFGYGPRNCIGQNLGNIVVRAMLMELISSLWFDVPSCMGSVEDVRAREEVGMTLKCRGRDL</sequence>
<dbReference type="STRING" id="1157962.A0A250XGN8"/>
<dbReference type="InterPro" id="IPR002401">
    <property type="entry name" value="Cyt_P450_E_grp-I"/>
</dbReference>
<dbReference type="PROSITE" id="PS00086">
    <property type="entry name" value="CYTOCHROME_P450"/>
    <property type="match status" value="1"/>
</dbReference>
<reference evidence="5 6" key="1">
    <citation type="submission" date="2017-08" db="EMBL/GenBank/DDBJ databases">
        <title>Acidophilic green algal genome provides insights into adaptation to an acidic environment.</title>
        <authorList>
            <person name="Hirooka S."/>
            <person name="Hirose Y."/>
            <person name="Kanesaki Y."/>
            <person name="Higuchi S."/>
            <person name="Fujiwara T."/>
            <person name="Onuma R."/>
            <person name="Era A."/>
            <person name="Ohbayashi R."/>
            <person name="Uzuka A."/>
            <person name="Nozaki H."/>
            <person name="Yoshikawa H."/>
            <person name="Miyagishima S.Y."/>
        </authorList>
    </citation>
    <scope>NUCLEOTIDE SEQUENCE [LARGE SCALE GENOMIC DNA]</scope>
    <source>
        <strain evidence="5 6">NIES-2499</strain>
    </source>
</reference>
<name>A0A250XGN8_9CHLO</name>
<dbReference type="Proteomes" id="UP000232323">
    <property type="component" value="Unassembled WGS sequence"/>
</dbReference>
<keyword evidence="6" id="KW-1185">Reference proteome</keyword>
<dbReference type="Gene3D" id="1.10.630.10">
    <property type="entry name" value="Cytochrome P450"/>
    <property type="match status" value="1"/>
</dbReference>
<comment type="caution">
    <text evidence="5">The sequence shown here is derived from an EMBL/GenBank/DDBJ whole genome shotgun (WGS) entry which is preliminary data.</text>
</comment>
<proteinExistence type="inferred from homology"/>
<dbReference type="GO" id="GO:0004497">
    <property type="term" value="F:monooxygenase activity"/>
    <property type="evidence" value="ECO:0007669"/>
    <property type="project" value="UniProtKB-KW"/>
</dbReference>
<keyword evidence="4" id="KW-0560">Oxidoreductase</keyword>
<dbReference type="EMBL" id="BEGY01000077">
    <property type="protein sequence ID" value="GAX82238.1"/>
    <property type="molecule type" value="Genomic_DNA"/>
</dbReference>
<dbReference type="Pfam" id="PF00067">
    <property type="entry name" value="p450"/>
    <property type="match status" value="1"/>
</dbReference>
<accession>A0A250XGN8</accession>
<evidence type="ECO:0000256" key="4">
    <source>
        <dbReference type="RuleBase" id="RU000461"/>
    </source>
</evidence>
<dbReference type="PANTHER" id="PTHR24305">
    <property type="entry name" value="CYTOCHROME P450"/>
    <property type="match status" value="1"/>
</dbReference>
<evidence type="ECO:0000256" key="3">
    <source>
        <dbReference type="PIRSR" id="PIRSR602401-1"/>
    </source>
</evidence>
<dbReference type="PRINTS" id="PR00463">
    <property type="entry name" value="EP450I"/>
</dbReference>
<keyword evidence="3 4" id="KW-0408">Iron</keyword>
<keyword evidence="3 4" id="KW-0479">Metal-binding</keyword>
<evidence type="ECO:0000313" key="6">
    <source>
        <dbReference type="Proteomes" id="UP000232323"/>
    </source>
</evidence>
<comment type="cofactor">
    <cofactor evidence="1 3">
        <name>heme</name>
        <dbReference type="ChEBI" id="CHEBI:30413"/>
    </cofactor>
</comment>
<dbReference type="InterPro" id="IPR036396">
    <property type="entry name" value="Cyt_P450_sf"/>
</dbReference>
<dbReference type="PANTHER" id="PTHR24305:SF166">
    <property type="entry name" value="CYTOCHROME P450 12A4, MITOCHONDRIAL-RELATED"/>
    <property type="match status" value="1"/>
</dbReference>
<dbReference type="OrthoDB" id="1486960at2759"/>
<evidence type="ECO:0008006" key="7">
    <source>
        <dbReference type="Google" id="ProtNLM"/>
    </source>
</evidence>
<keyword evidence="3 4" id="KW-0349">Heme</keyword>
<dbReference type="GO" id="GO:0016705">
    <property type="term" value="F:oxidoreductase activity, acting on paired donors, with incorporation or reduction of molecular oxygen"/>
    <property type="evidence" value="ECO:0007669"/>
    <property type="project" value="InterPro"/>
</dbReference>
<organism evidence="5 6">
    <name type="scientific">Chlamydomonas eustigma</name>
    <dbReference type="NCBI Taxonomy" id="1157962"/>
    <lineage>
        <taxon>Eukaryota</taxon>
        <taxon>Viridiplantae</taxon>
        <taxon>Chlorophyta</taxon>
        <taxon>core chlorophytes</taxon>
        <taxon>Chlorophyceae</taxon>
        <taxon>CS clade</taxon>
        <taxon>Chlamydomonadales</taxon>
        <taxon>Chlamydomonadaceae</taxon>
        <taxon>Chlamydomonas</taxon>
    </lineage>
</organism>
<comment type="similarity">
    <text evidence="2 4">Belongs to the cytochrome P450 family.</text>
</comment>
<gene>
    <name evidence="5" type="ORF">CEUSTIGMA_g9666.t1</name>
</gene>
<dbReference type="SUPFAM" id="SSF48264">
    <property type="entry name" value="Cytochrome P450"/>
    <property type="match status" value="1"/>
</dbReference>
<dbReference type="GO" id="GO:0005506">
    <property type="term" value="F:iron ion binding"/>
    <property type="evidence" value="ECO:0007669"/>
    <property type="project" value="InterPro"/>
</dbReference>
<evidence type="ECO:0000313" key="5">
    <source>
        <dbReference type="EMBL" id="GAX82238.1"/>
    </source>
</evidence>
<dbReference type="GO" id="GO:0020037">
    <property type="term" value="F:heme binding"/>
    <property type="evidence" value="ECO:0007669"/>
    <property type="project" value="InterPro"/>
</dbReference>
<feature type="binding site" description="axial binding residue" evidence="3">
    <location>
        <position position="406"/>
    </location>
    <ligand>
        <name>heme</name>
        <dbReference type="ChEBI" id="CHEBI:30413"/>
    </ligand>
    <ligandPart>
        <name>Fe</name>
        <dbReference type="ChEBI" id="CHEBI:18248"/>
    </ligandPart>
</feature>